<feature type="transmembrane region" description="Helical" evidence="1">
    <location>
        <begin position="180"/>
        <end position="201"/>
    </location>
</feature>
<feature type="transmembrane region" description="Helical" evidence="1">
    <location>
        <begin position="100"/>
        <end position="125"/>
    </location>
</feature>
<proteinExistence type="predicted"/>
<dbReference type="EMBL" id="BKAM01000033">
    <property type="protein sequence ID" value="GEP72791.1"/>
    <property type="molecule type" value="Genomic_DNA"/>
</dbReference>
<feature type="transmembrane region" description="Helical" evidence="1">
    <location>
        <begin position="55"/>
        <end position="79"/>
    </location>
</feature>
<feature type="transmembrane region" description="Helical" evidence="1">
    <location>
        <begin position="18"/>
        <end position="35"/>
    </location>
</feature>
<dbReference type="PANTHER" id="PTHR37305">
    <property type="entry name" value="INTEGRAL MEMBRANE PROTEIN-RELATED"/>
    <property type="match status" value="1"/>
</dbReference>
<keyword evidence="1" id="KW-0812">Transmembrane</keyword>
<dbReference type="PANTHER" id="PTHR37305:SF1">
    <property type="entry name" value="MEMBRANE PROTEIN"/>
    <property type="match status" value="1"/>
</dbReference>
<keyword evidence="1" id="KW-0472">Membrane</keyword>
<reference evidence="2 3" key="1">
    <citation type="submission" date="2019-07" db="EMBL/GenBank/DDBJ databases">
        <title>Whole genome shotgun sequence of Lactobacillus rapi NBRC 109618.</title>
        <authorList>
            <person name="Hosoyama A."/>
            <person name="Uohara A."/>
            <person name="Ohji S."/>
            <person name="Ichikawa N."/>
        </authorList>
    </citation>
    <scope>NUCLEOTIDE SEQUENCE [LARGE SCALE GENOMIC DNA]</scope>
    <source>
        <strain evidence="2 3">NBRC 109618</strain>
    </source>
</reference>
<protein>
    <submittedName>
        <fullName evidence="2">ABC transporter permease</fullName>
    </submittedName>
</protein>
<accession>A0A512PNK7</accession>
<evidence type="ECO:0000313" key="2">
    <source>
        <dbReference type="EMBL" id="GEP72791.1"/>
    </source>
</evidence>
<dbReference type="RefSeq" id="WP_056981201.1">
    <property type="nucleotide sequence ID" value="NZ_BKAM01000033.1"/>
</dbReference>
<dbReference type="Proteomes" id="UP000321569">
    <property type="component" value="Unassembled WGS sequence"/>
</dbReference>
<sequence>MRTLLWQETFKLLKKKSTYWVTIFLVISGLGQAFLEKLYPHNKVLTAPMAFSSSFAATTWLIFIMIAACATVLSMEFQYGTVKEIIYQQYSRSTILMSKWLVMLGYSIYLYVMTGAVALLGKVLFVNDQFSLTAIDPYSNHLTFLQQWLASMSSSFITLWLVLSVVFLFATLFRSATMAVTAGIVAFFAFNAVSVLMFKLITKFNWVKWNPFNFLNFSNQITDPARHALTQLSDTQLLIGSLAYTALFLAIGLVSFRRQNV</sequence>
<dbReference type="OrthoDB" id="2295852at2"/>
<organism evidence="2 3">
    <name type="scientific">Lentilactobacillus rapi</name>
    <dbReference type="NCBI Taxonomy" id="481723"/>
    <lineage>
        <taxon>Bacteria</taxon>
        <taxon>Bacillati</taxon>
        <taxon>Bacillota</taxon>
        <taxon>Bacilli</taxon>
        <taxon>Lactobacillales</taxon>
        <taxon>Lactobacillaceae</taxon>
        <taxon>Lentilactobacillus</taxon>
    </lineage>
</organism>
<feature type="transmembrane region" description="Helical" evidence="1">
    <location>
        <begin position="237"/>
        <end position="256"/>
    </location>
</feature>
<feature type="transmembrane region" description="Helical" evidence="1">
    <location>
        <begin position="145"/>
        <end position="173"/>
    </location>
</feature>
<keyword evidence="1" id="KW-1133">Transmembrane helix</keyword>
<dbReference type="Pfam" id="PF12730">
    <property type="entry name" value="ABC2_membrane_4"/>
    <property type="match status" value="1"/>
</dbReference>
<dbReference type="STRING" id="1423795.FD12_GL002469"/>
<comment type="caution">
    <text evidence="2">The sequence shown here is derived from an EMBL/GenBank/DDBJ whole genome shotgun (WGS) entry which is preliminary data.</text>
</comment>
<dbReference type="AlphaFoldDB" id="A0A512PNK7"/>
<evidence type="ECO:0000256" key="1">
    <source>
        <dbReference type="SAM" id="Phobius"/>
    </source>
</evidence>
<gene>
    <name evidence="2" type="ORF">LRA02_16590</name>
</gene>
<evidence type="ECO:0000313" key="3">
    <source>
        <dbReference type="Proteomes" id="UP000321569"/>
    </source>
</evidence>
<name>A0A512PNK7_9LACO</name>